<protein>
    <submittedName>
        <fullName evidence="1">Uncharacterized protein</fullName>
    </submittedName>
</protein>
<dbReference type="AlphaFoldDB" id="A0A6C0JDZ1"/>
<dbReference type="EMBL" id="MN740369">
    <property type="protein sequence ID" value="QHU03101.1"/>
    <property type="molecule type" value="Genomic_DNA"/>
</dbReference>
<organism evidence="1">
    <name type="scientific">viral metagenome</name>
    <dbReference type="NCBI Taxonomy" id="1070528"/>
    <lineage>
        <taxon>unclassified sequences</taxon>
        <taxon>metagenomes</taxon>
        <taxon>organismal metagenomes</taxon>
    </lineage>
</organism>
<accession>A0A6C0JDZ1</accession>
<sequence length="58" mass="6980">MSNQPKKSNNYIKLNINEEGDDRFDAELNDNKPYYYNLKNNEIWRRNLFGWGPQSVNI</sequence>
<evidence type="ECO:0000313" key="1">
    <source>
        <dbReference type="EMBL" id="QHU03101.1"/>
    </source>
</evidence>
<name>A0A6C0JDZ1_9ZZZZ</name>
<proteinExistence type="predicted"/>
<reference evidence="1" key="1">
    <citation type="journal article" date="2020" name="Nature">
        <title>Giant virus diversity and host interactions through global metagenomics.</title>
        <authorList>
            <person name="Schulz F."/>
            <person name="Roux S."/>
            <person name="Paez-Espino D."/>
            <person name="Jungbluth S."/>
            <person name="Walsh D.A."/>
            <person name="Denef V.J."/>
            <person name="McMahon K.D."/>
            <person name="Konstantinidis K.T."/>
            <person name="Eloe-Fadrosh E.A."/>
            <person name="Kyrpides N.C."/>
            <person name="Woyke T."/>
        </authorList>
    </citation>
    <scope>NUCLEOTIDE SEQUENCE</scope>
    <source>
        <strain evidence="1">GVMAG-M-3300025890-48</strain>
    </source>
</reference>